<dbReference type="OrthoDB" id="444325at2759"/>
<dbReference type="Gramene" id="PNW80997">
    <property type="protein sequence ID" value="PNW80997"/>
    <property type="gene ID" value="CHLRE_07g338700v5"/>
</dbReference>
<dbReference type="GO" id="GO:0000398">
    <property type="term" value="P:mRNA splicing, via spliceosome"/>
    <property type="evidence" value="ECO:0000318"/>
    <property type="project" value="GO_Central"/>
</dbReference>
<evidence type="ECO:0000256" key="1">
    <source>
        <dbReference type="SAM" id="MobiDB-lite"/>
    </source>
</evidence>
<reference evidence="3 4" key="1">
    <citation type="journal article" date="2007" name="Science">
        <title>The Chlamydomonas genome reveals the evolution of key animal and plant functions.</title>
        <authorList>
            <person name="Merchant S.S."/>
            <person name="Prochnik S.E."/>
            <person name="Vallon O."/>
            <person name="Harris E.H."/>
            <person name="Karpowicz S.J."/>
            <person name="Witman G.B."/>
            <person name="Terry A."/>
            <person name="Salamov A."/>
            <person name="Fritz-Laylin L.K."/>
            <person name="Marechal-Drouard L."/>
            <person name="Marshall W.F."/>
            <person name="Qu L.H."/>
            <person name="Nelson D.R."/>
            <person name="Sanderfoot A.A."/>
            <person name="Spalding M.H."/>
            <person name="Kapitonov V.V."/>
            <person name="Ren Q."/>
            <person name="Ferris P."/>
            <person name="Lindquist E."/>
            <person name="Shapiro H."/>
            <person name="Lucas S.M."/>
            <person name="Grimwood J."/>
            <person name="Schmutz J."/>
            <person name="Cardol P."/>
            <person name="Cerutti H."/>
            <person name="Chanfreau G."/>
            <person name="Chen C.L."/>
            <person name="Cognat V."/>
            <person name="Croft M.T."/>
            <person name="Dent R."/>
            <person name="Dutcher S."/>
            <person name="Fernandez E."/>
            <person name="Fukuzawa H."/>
            <person name="Gonzalez-Ballester D."/>
            <person name="Gonzalez-Halphen D."/>
            <person name="Hallmann A."/>
            <person name="Hanikenne M."/>
            <person name="Hippler M."/>
            <person name="Inwood W."/>
            <person name="Jabbari K."/>
            <person name="Kalanon M."/>
            <person name="Kuras R."/>
            <person name="Lefebvre P.A."/>
            <person name="Lemaire S.D."/>
            <person name="Lobanov A.V."/>
            <person name="Lohr M."/>
            <person name="Manuell A."/>
            <person name="Meier I."/>
            <person name="Mets L."/>
            <person name="Mittag M."/>
            <person name="Mittelmeier T."/>
            <person name="Moroney J.V."/>
            <person name="Moseley J."/>
            <person name="Napoli C."/>
            <person name="Nedelcu A.M."/>
            <person name="Niyogi K."/>
            <person name="Novoselov S.V."/>
            <person name="Paulsen I.T."/>
            <person name="Pazour G."/>
            <person name="Purton S."/>
            <person name="Ral J.P."/>
            <person name="Riano-Pachon D.M."/>
            <person name="Riekhof W."/>
            <person name="Rymarquis L."/>
            <person name="Schroda M."/>
            <person name="Stern D."/>
            <person name="Umen J."/>
            <person name="Willows R."/>
            <person name="Wilson N."/>
            <person name="Zimmer S.L."/>
            <person name="Allmer J."/>
            <person name="Balk J."/>
            <person name="Bisova K."/>
            <person name="Chen C.J."/>
            <person name="Elias M."/>
            <person name="Gendler K."/>
            <person name="Hauser C."/>
            <person name="Lamb M.R."/>
            <person name="Ledford H."/>
            <person name="Long J.C."/>
            <person name="Minagawa J."/>
            <person name="Page M.D."/>
            <person name="Pan J."/>
            <person name="Pootakham W."/>
            <person name="Roje S."/>
            <person name="Rose A."/>
            <person name="Stahlberg E."/>
            <person name="Terauchi A.M."/>
            <person name="Yang P."/>
            <person name="Ball S."/>
            <person name="Bowler C."/>
            <person name="Dieckmann C.L."/>
            <person name="Gladyshev V.N."/>
            <person name="Green P."/>
            <person name="Jorgensen R."/>
            <person name="Mayfield S."/>
            <person name="Mueller-Roeber B."/>
            <person name="Rajamani S."/>
            <person name="Sayre R.T."/>
            <person name="Brokstein P."/>
            <person name="Dubchak I."/>
            <person name="Goodstein D."/>
            <person name="Hornick L."/>
            <person name="Huang Y.W."/>
            <person name="Jhaveri J."/>
            <person name="Luo Y."/>
            <person name="Martinez D."/>
            <person name="Ngau W.C."/>
            <person name="Otillar B."/>
            <person name="Poliakov A."/>
            <person name="Porter A."/>
            <person name="Szajkowski L."/>
            <person name="Werner G."/>
            <person name="Zhou K."/>
            <person name="Grigoriev I.V."/>
            <person name="Rokhsar D.S."/>
            <person name="Grossman A.R."/>
        </authorList>
    </citation>
    <scope>NUCLEOTIDE SEQUENCE [LARGE SCALE GENOMIC DNA]</scope>
    <source>
        <strain evidence="4">CC-503</strain>
    </source>
</reference>
<dbReference type="RefSeq" id="XP_042922879.1">
    <property type="nucleotide sequence ID" value="XM_043064310.1"/>
</dbReference>
<name>A0A2K3DKC7_CHLRE</name>
<dbReference type="AlphaFoldDB" id="A0A2K3DKC7"/>
<dbReference type="InterPro" id="IPR006767">
    <property type="entry name" value="Cwf19-like_C_dom-2"/>
</dbReference>
<dbReference type="Pfam" id="PF04676">
    <property type="entry name" value="CwfJ_C_2"/>
    <property type="match status" value="1"/>
</dbReference>
<evidence type="ECO:0000259" key="2">
    <source>
        <dbReference type="Pfam" id="PF04676"/>
    </source>
</evidence>
<proteinExistence type="predicted"/>
<feature type="domain" description="Cwf19-like protein C-terminal" evidence="2">
    <location>
        <begin position="155"/>
        <end position="225"/>
    </location>
</feature>
<sequence>MEGTSASGTLSFRAHLAGGDSADGVCCERQADNDYEAAGVTVKATDRSRQAPAQGGKPHKGAGPGYVLALRSLYASLGRELVAFERHLSLRNKGGNHCHINVLGVTPEAGRRAGEAFRSAAAAAGYQLEHIPAPPRGTGPDELLKQLKTAVGGPDSEYFMALLPDGSRLVRPLMRGERWPMALGREVLADLAGAPERASWKACALTPEEEAGRVERFKQLFKPYDIMAGEE</sequence>
<evidence type="ECO:0000313" key="4">
    <source>
        <dbReference type="Proteomes" id="UP000006906"/>
    </source>
</evidence>
<protein>
    <recommendedName>
        <fullName evidence="2">Cwf19-like protein C-terminal domain-containing protein</fullName>
    </recommendedName>
</protein>
<dbReference type="InParanoid" id="A0A2K3DKC7"/>
<dbReference type="GO" id="GO:0061632">
    <property type="term" value="F:RNA lariat debranching enzyme activator activity"/>
    <property type="evidence" value="ECO:0000318"/>
    <property type="project" value="GO_Central"/>
</dbReference>
<dbReference type="GO" id="GO:0071014">
    <property type="term" value="C:post-mRNA release spliceosomal complex"/>
    <property type="evidence" value="ECO:0000318"/>
    <property type="project" value="GO_Central"/>
</dbReference>
<dbReference type="Proteomes" id="UP000006906">
    <property type="component" value="Chromosome 7"/>
</dbReference>
<dbReference type="KEGG" id="cre:CHLRE_07g338700v5"/>
<dbReference type="EMBL" id="CM008968">
    <property type="protein sequence ID" value="PNW80997.1"/>
    <property type="molecule type" value="Genomic_DNA"/>
</dbReference>
<dbReference type="ExpressionAtlas" id="A0A2K3DKC7">
    <property type="expression patterns" value="baseline and differential"/>
</dbReference>
<gene>
    <name evidence="3" type="ORF">CHLRE_07g338700v5</name>
</gene>
<keyword evidence="4" id="KW-1185">Reference proteome</keyword>
<dbReference type="PANTHER" id="PTHR12072:SF4">
    <property type="entry name" value="CWF19-LIKE PROTEIN 1"/>
    <property type="match status" value="1"/>
</dbReference>
<dbReference type="STRING" id="3055.A0A2K3DKC7"/>
<feature type="region of interest" description="Disordered" evidence="1">
    <location>
        <begin position="40"/>
        <end position="62"/>
    </location>
</feature>
<organism evidence="3 4">
    <name type="scientific">Chlamydomonas reinhardtii</name>
    <name type="common">Chlamydomonas smithii</name>
    <dbReference type="NCBI Taxonomy" id="3055"/>
    <lineage>
        <taxon>Eukaryota</taxon>
        <taxon>Viridiplantae</taxon>
        <taxon>Chlorophyta</taxon>
        <taxon>core chlorophytes</taxon>
        <taxon>Chlorophyceae</taxon>
        <taxon>CS clade</taxon>
        <taxon>Chlamydomonadales</taxon>
        <taxon>Chlamydomonadaceae</taxon>
        <taxon>Chlamydomonas</taxon>
    </lineage>
</organism>
<evidence type="ECO:0000313" key="3">
    <source>
        <dbReference type="EMBL" id="PNW80997.1"/>
    </source>
</evidence>
<dbReference type="PANTHER" id="PTHR12072">
    <property type="entry name" value="CWF19, CELL CYCLE CONTROL PROTEIN"/>
    <property type="match status" value="1"/>
</dbReference>
<dbReference type="GeneID" id="5725692"/>
<dbReference type="InterPro" id="IPR040194">
    <property type="entry name" value="Cwf19-like"/>
</dbReference>
<accession>A0A2K3DKC7</accession>